<protein>
    <recommendedName>
        <fullName evidence="3">STAS/SEC14 domain-containing protein</fullName>
    </recommendedName>
</protein>
<dbReference type="Proteomes" id="UP001596405">
    <property type="component" value="Unassembled WGS sequence"/>
</dbReference>
<sequence>MTLSGNSVVLQYGQAQVRVNYLQPQGIIHADWVGVHSLVTIQKVMEELLKWFQETKCTKYLSDNSNIVGGWDTANDWLADVWTPKAVRAGMRYVAHVLAPGIYGQLAMEALRPRIQGQVTIRIFKNVEDAMEWLDEV</sequence>
<comment type="caution">
    <text evidence="1">The sequence shown here is derived from an EMBL/GenBank/DDBJ whole genome shotgun (WGS) entry which is preliminary data.</text>
</comment>
<reference evidence="2" key="1">
    <citation type="journal article" date="2019" name="Int. J. Syst. Evol. Microbiol.">
        <title>The Global Catalogue of Microorganisms (GCM) 10K type strain sequencing project: providing services to taxonomists for standard genome sequencing and annotation.</title>
        <authorList>
            <consortium name="The Broad Institute Genomics Platform"/>
            <consortium name="The Broad Institute Genome Sequencing Center for Infectious Disease"/>
            <person name="Wu L."/>
            <person name="Ma J."/>
        </authorList>
    </citation>
    <scope>NUCLEOTIDE SEQUENCE [LARGE SCALE GENOMIC DNA]</scope>
    <source>
        <strain evidence="2">CGMCC 4.7393</strain>
    </source>
</reference>
<evidence type="ECO:0000313" key="1">
    <source>
        <dbReference type="EMBL" id="MFC6996478.1"/>
    </source>
</evidence>
<dbReference type="EMBL" id="JBHSYQ010000003">
    <property type="protein sequence ID" value="MFC6996478.1"/>
    <property type="molecule type" value="Genomic_DNA"/>
</dbReference>
<accession>A0ABW2DHD8</accession>
<evidence type="ECO:0000313" key="2">
    <source>
        <dbReference type="Proteomes" id="UP001596405"/>
    </source>
</evidence>
<name>A0ABW2DHD8_9BACT</name>
<gene>
    <name evidence="1" type="ORF">ACFQHR_02525</name>
</gene>
<keyword evidence="2" id="KW-1185">Reference proteome</keyword>
<organism evidence="1 2">
    <name type="scientific">Rufibacter roseus</name>
    <dbReference type="NCBI Taxonomy" id="1567108"/>
    <lineage>
        <taxon>Bacteria</taxon>
        <taxon>Pseudomonadati</taxon>
        <taxon>Bacteroidota</taxon>
        <taxon>Cytophagia</taxon>
        <taxon>Cytophagales</taxon>
        <taxon>Hymenobacteraceae</taxon>
        <taxon>Rufibacter</taxon>
    </lineage>
</organism>
<proteinExistence type="predicted"/>
<evidence type="ECO:0008006" key="3">
    <source>
        <dbReference type="Google" id="ProtNLM"/>
    </source>
</evidence>
<dbReference type="RefSeq" id="WP_066625296.1">
    <property type="nucleotide sequence ID" value="NZ_JBHSYQ010000003.1"/>
</dbReference>